<evidence type="ECO:0000313" key="8">
    <source>
        <dbReference type="EMBL" id="OWW22124.1"/>
    </source>
</evidence>
<feature type="domain" description="Succinylglutamate desuccinylase/Aspartoacylase catalytic" evidence="7">
    <location>
        <begin position="56"/>
        <end position="241"/>
    </location>
</feature>
<keyword evidence="4 5" id="KW-0862">Zinc</keyword>
<keyword evidence="3 5" id="KW-0378">Hydrolase</keyword>
<proteinExistence type="inferred from homology"/>
<comment type="similarity">
    <text evidence="5">Belongs to the AspA/AstE family. Succinylglutamate desuccinylase subfamily.</text>
</comment>
<organism evidence="8 9">
    <name type="scientific">Noviherbaspirillum denitrificans</name>
    <dbReference type="NCBI Taxonomy" id="1968433"/>
    <lineage>
        <taxon>Bacteria</taxon>
        <taxon>Pseudomonadati</taxon>
        <taxon>Pseudomonadota</taxon>
        <taxon>Betaproteobacteria</taxon>
        <taxon>Burkholderiales</taxon>
        <taxon>Oxalobacteraceae</taxon>
        <taxon>Noviherbaspirillum</taxon>
    </lineage>
</organism>
<name>A0A254THP5_9BURK</name>
<keyword evidence="2 5" id="KW-0479">Metal-binding</keyword>
<protein>
    <recommendedName>
        <fullName evidence="5">Succinylglutamate desuccinylase</fullName>
        <ecNumber evidence="5">3.5.1.96</ecNumber>
    </recommendedName>
</protein>
<dbReference type="InterPro" id="IPR016681">
    <property type="entry name" value="SuccinylGlu_desuccinylase"/>
</dbReference>
<reference evidence="8 9" key="1">
    <citation type="submission" date="2016-02" db="EMBL/GenBank/DDBJ databases">
        <authorList>
            <person name="Wen L."/>
            <person name="He K."/>
            <person name="Yang H."/>
        </authorList>
    </citation>
    <scope>NUCLEOTIDE SEQUENCE [LARGE SCALE GENOMIC DNA]</scope>
    <source>
        <strain evidence="8 9">TSA40</strain>
    </source>
</reference>
<feature type="binding site" evidence="5">
    <location>
        <position position="65"/>
    </location>
    <ligand>
        <name>Zn(2+)</name>
        <dbReference type="ChEBI" id="CHEBI:29105"/>
    </ligand>
</feature>
<dbReference type="PANTHER" id="PTHR15162">
    <property type="entry name" value="ASPARTOACYLASE"/>
    <property type="match status" value="1"/>
</dbReference>
<dbReference type="EMBL" id="LSTO01000001">
    <property type="protein sequence ID" value="OWW22124.1"/>
    <property type="molecule type" value="Genomic_DNA"/>
</dbReference>
<evidence type="ECO:0000256" key="1">
    <source>
        <dbReference type="ARBA" id="ARBA00022503"/>
    </source>
</evidence>
<dbReference type="AlphaFoldDB" id="A0A254THP5"/>
<dbReference type="InterPro" id="IPR050178">
    <property type="entry name" value="AspA/AstE_fam"/>
</dbReference>
<dbReference type="OrthoDB" id="5290473at2"/>
<evidence type="ECO:0000259" key="7">
    <source>
        <dbReference type="Pfam" id="PF24827"/>
    </source>
</evidence>
<feature type="active site" evidence="5">
    <location>
        <position position="222"/>
    </location>
</feature>
<comment type="cofactor">
    <cofactor evidence="5">
        <name>Zn(2+)</name>
        <dbReference type="ChEBI" id="CHEBI:29105"/>
    </cofactor>
    <text evidence="5">Binds 1 zinc ion per subunit.</text>
</comment>
<evidence type="ECO:0000256" key="3">
    <source>
        <dbReference type="ARBA" id="ARBA00022801"/>
    </source>
</evidence>
<dbReference type="GO" id="GO:0019545">
    <property type="term" value="P:L-arginine catabolic process to succinate"/>
    <property type="evidence" value="ECO:0007669"/>
    <property type="project" value="UniProtKB-UniRule"/>
</dbReference>
<dbReference type="HAMAP" id="MF_00767">
    <property type="entry name" value="Arg_catab_AstE"/>
    <property type="match status" value="1"/>
</dbReference>
<dbReference type="EC" id="3.5.1.96" evidence="5"/>
<feature type="binding site" evidence="5">
    <location>
        <position position="158"/>
    </location>
    <ligand>
        <name>Zn(2+)</name>
        <dbReference type="ChEBI" id="CHEBI:29105"/>
    </ligand>
</feature>
<evidence type="ECO:0000259" key="6">
    <source>
        <dbReference type="Pfam" id="PF04952"/>
    </source>
</evidence>
<dbReference type="GO" id="GO:0009017">
    <property type="term" value="F:succinylglutamate desuccinylase activity"/>
    <property type="evidence" value="ECO:0007669"/>
    <property type="project" value="UniProtKB-EC"/>
</dbReference>
<accession>A0A254THP5</accession>
<dbReference type="NCBIfam" id="NF003706">
    <property type="entry name" value="PRK05324.1"/>
    <property type="match status" value="1"/>
</dbReference>
<dbReference type="Gene3D" id="3.40.630.10">
    <property type="entry name" value="Zn peptidases"/>
    <property type="match status" value="1"/>
</dbReference>
<dbReference type="SUPFAM" id="SSF53187">
    <property type="entry name" value="Zn-dependent exopeptidases"/>
    <property type="match status" value="1"/>
</dbReference>
<evidence type="ECO:0000256" key="5">
    <source>
        <dbReference type="HAMAP-Rule" id="MF_00767"/>
    </source>
</evidence>
<feature type="domain" description="AstE/AspA barrel-sandwich hybrid" evidence="6">
    <location>
        <begin position="260"/>
        <end position="332"/>
    </location>
</feature>
<dbReference type="GO" id="GO:0008270">
    <property type="term" value="F:zinc ion binding"/>
    <property type="evidence" value="ECO:0007669"/>
    <property type="project" value="UniProtKB-UniRule"/>
</dbReference>
<keyword evidence="9" id="KW-1185">Reference proteome</keyword>
<dbReference type="Proteomes" id="UP000197535">
    <property type="component" value="Unassembled WGS sequence"/>
</dbReference>
<dbReference type="InterPro" id="IPR055438">
    <property type="entry name" value="AstE_AspA_cat"/>
</dbReference>
<dbReference type="PANTHER" id="PTHR15162:SF7">
    <property type="entry name" value="SUCCINYLGLUTAMATE DESUCCINYLASE"/>
    <property type="match status" value="1"/>
</dbReference>
<comment type="catalytic activity">
    <reaction evidence="5">
        <text>N-succinyl-L-glutamate + H2O = L-glutamate + succinate</text>
        <dbReference type="Rhea" id="RHEA:15169"/>
        <dbReference type="ChEBI" id="CHEBI:15377"/>
        <dbReference type="ChEBI" id="CHEBI:29985"/>
        <dbReference type="ChEBI" id="CHEBI:30031"/>
        <dbReference type="ChEBI" id="CHEBI:58763"/>
        <dbReference type="EC" id="3.5.1.96"/>
    </reaction>
</comment>
<dbReference type="Pfam" id="PF24827">
    <property type="entry name" value="AstE_AspA_cat"/>
    <property type="match status" value="1"/>
</dbReference>
<dbReference type="InterPro" id="IPR007036">
    <property type="entry name" value="Aste_AspA_hybrid_dom"/>
</dbReference>
<comment type="pathway">
    <text evidence="5">Amino-acid degradation; L-arginine degradation via AST pathway; L-glutamate and succinate from L-arginine: step 5/5.</text>
</comment>
<dbReference type="GO" id="GO:0016788">
    <property type="term" value="F:hydrolase activity, acting on ester bonds"/>
    <property type="evidence" value="ECO:0007669"/>
    <property type="project" value="UniProtKB-UniRule"/>
</dbReference>
<dbReference type="UniPathway" id="UPA00185">
    <property type="reaction ID" value="UER00283"/>
</dbReference>
<gene>
    <name evidence="5" type="primary">astE</name>
    <name evidence="8" type="ORF">AYR66_24140</name>
</gene>
<comment type="caution">
    <text evidence="8">The sequence shown here is derived from an EMBL/GenBank/DDBJ whole genome shotgun (WGS) entry which is preliminary data.</text>
</comment>
<keyword evidence="1 5" id="KW-0056">Arginine metabolism</keyword>
<sequence>MMQAIMENSLHDSVRSLAEADFTHAADSFANAGFKVRLPAKGILQVVSSSHMLRRPRLLLSVGVHGDETAPIEMLAQLLAALEREPHALAVDLMVVVGNMAAITEGKRFIDADLNRMFRSDRGDLAATAEAARADVIMRATASFFAGPDADKWHLDLHTAIRPSAYPTFAVVPAIIAGPRREALLGLLGRAGIEAAILNTKPAGTYSAYSAASFGAAGATVELGQVGEFGNNDLGIAAGMSRTLDHFMRTGRLEQNETRPRVFRVAQELVKRSDAFRMAFGKDTQNFTPLQPGSLIAEDGDTTYRVGGETEYVVFPNPDVRPGLRAGLMVVED</sequence>
<dbReference type="Pfam" id="PF04952">
    <property type="entry name" value="AstE_AspA_hybrid"/>
    <property type="match status" value="1"/>
</dbReference>
<feature type="binding site" evidence="5">
    <location>
        <position position="68"/>
    </location>
    <ligand>
        <name>Zn(2+)</name>
        <dbReference type="ChEBI" id="CHEBI:29105"/>
    </ligand>
</feature>
<evidence type="ECO:0000256" key="4">
    <source>
        <dbReference type="ARBA" id="ARBA00022833"/>
    </source>
</evidence>
<comment type="function">
    <text evidence="5">Transforms N(2)-succinylglutamate into succinate and glutamate.</text>
</comment>
<dbReference type="GO" id="GO:0019544">
    <property type="term" value="P:L-arginine catabolic process to L-glutamate"/>
    <property type="evidence" value="ECO:0007669"/>
    <property type="project" value="UniProtKB-UniRule"/>
</dbReference>
<evidence type="ECO:0000313" key="9">
    <source>
        <dbReference type="Proteomes" id="UP000197535"/>
    </source>
</evidence>
<evidence type="ECO:0000256" key="2">
    <source>
        <dbReference type="ARBA" id="ARBA00022723"/>
    </source>
</evidence>